<dbReference type="EMBL" id="NIDE01000015">
    <property type="protein sequence ID" value="OWK36954.1"/>
    <property type="molecule type" value="Genomic_DNA"/>
</dbReference>
<organism evidence="4 5">
    <name type="scientific">Fimbriiglobus ruber</name>
    <dbReference type="NCBI Taxonomy" id="1908690"/>
    <lineage>
        <taxon>Bacteria</taxon>
        <taxon>Pseudomonadati</taxon>
        <taxon>Planctomycetota</taxon>
        <taxon>Planctomycetia</taxon>
        <taxon>Gemmatales</taxon>
        <taxon>Gemmataceae</taxon>
        <taxon>Fimbriiglobus</taxon>
    </lineage>
</organism>
<evidence type="ECO:0000313" key="4">
    <source>
        <dbReference type="EMBL" id="OWK36954.1"/>
    </source>
</evidence>
<feature type="transmembrane region" description="Helical" evidence="3">
    <location>
        <begin position="20"/>
        <end position="46"/>
    </location>
</feature>
<feature type="region of interest" description="Disordered" evidence="2">
    <location>
        <begin position="387"/>
        <end position="456"/>
    </location>
</feature>
<protein>
    <submittedName>
        <fullName evidence="4">Uncharacterized protein</fullName>
    </submittedName>
</protein>
<evidence type="ECO:0000256" key="2">
    <source>
        <dbReference type="SAM" id="MobiDB-lite"/>
    </source>
</evidence>
<dbReference type="AlphaFoldDB" id="A0A225DBB9"/>
<comment type="caution">
    <text evidence="4">The sequence shown here is derived from an EMBL/GenBank/DDBJ whole genome shotgun (WGS) entry which is preliminary data.</text>
</comment>
<proteinExistence type="predicted"/>
<feature type="coiled-coil region" evidence="1">
    <location>
        <begin position="176"/>
        <end position="257"/>
    </location>
</feature>
<feature type="compositionally biased region" description="Polar residues" evidence="2">
    <location>
        <begin position="394"/>
        <end position="412"/>
    </location>
</feature>
<dbReference type="OrthoDB" id="265967at2"/>
<sequence>MKAAIYAALRPVRARQQLLFAVRCTVIGLAAGAAAGLLLGTARLVFGLDLSPAIGVGVLAAGPVLGLIAGLVLRRTWHDAAVAVDGHYGLKDRSVTALAFAEQPTPSDLHALQLADAASHLGTVAPKSVVPLAAPKFWPAALAGLAASVALLFWPLATREAEAGPAPVPEHIVAAVAEQKEKLATLEKKLAETAQDLEDEKAEDDKKGLKELFDKLAQKLEELSQPGTDEKEALAKLSEMQAEMQALANQLNVAALDGQMSSLGSALAASSAFEGAGKALQDGKLEKAAKELDKIDDVKMTPKEAKALEEKLKQLAKQMGDAGQGSMSDALAELADSLKGGNGKVGKAAKNLAKKINNAVKRKKANDLLNAQVDELKECKCQCQNNGGLKIKQPSKSNSPSSTWGRAISGNTDGEKTKLGGKRNEQQLTGTPGAEGDSDVETTATPEAREKAGREYKEKYQKFKKESEAVLEGEPIPLGHRQMVKKYFELIRPSNGDSIEKKDAPAEKK</sequence>
<dbReference type="Proteomes" id="UP000214646">
    <property type="component" value="Unassembled WGS sequence"/>
</dbReference>
<keyword evidence="5" id="KW-1185">Reference proteome</keyword>
<reference evidence="5" key="1">
    <citation type="submission" date="2017-06" db="EMBL/GenBank/DDBJ databases">
        <title>Genome analysis of Fimbriiglobus ruber SP5, the first member of the order Planctomycetales with confirmed chitinolytic capability.</title>
        <authorList>
            <person name="Ravin N.V."/>
            <person name="Rakitin A.L."/>
            <person name="Ivanova A.A."/>
            <person name="Beletsky A.V."/>
            <person name="Kulichevskaya I.S."/>
            <person name="Mardanov A.V."/>
            <person name="Dedysh S.N."/>
        </authorList>
    </citation>
    <scope>NUCLEOTIDE SEQUENCE [LARGE SCALE GENOMIC DNA]</scope>
    <source>
        <strain evidence="5">SP5</strain>
    </source>
</reference>
<feature type="transmembrane region" description="Helical" evidence="3">
    <location>
        <begin position="137"/>
        <end position="157"/>
    </location>
</feature>
<evidence type="ECO:0000313" key="5">
    <source>
        <dbReference type="Proteomes" id="UP000214646"/>
    </source>
</evidence>
<feature type="compositionally biased region" description="Basic and acidic residues" evidence="2">
    <location>
        <begin position="447"/>
        <end position="456"/>
    </location>
</feature>
<feature type="transmembrane region" description="Helical" evidence="3">
    <location>
        <begin position="52"/>
        <end position="73"/>
    </location>
</feature>
<keyword evidence="3" id="KW-0472">Membrane</keyword>
<keyword evidence="3" id="KW-0812">Transmembrane</keyword>
<gene>
    <name evidence="4" type="ORF">FRUB_07876</name>
</gene>
<keyword evidence="3" id="KW-1133">Transmembrane helix</keyword>
<evidence type="ECO:0000256" key="3">
    <source>
        <dbReference type="SAM" id="Phobius"/>
    </source>
</evidence>
<accession>A0A225DBB9</accession>
<keyword evidence="1" id="KW-0175">Coiled coil</keyword>
<feature type="compositionally biased region" description="Basic and acidic residues" evidence="2">
    <location>
        <begin position="413"/>
        <end position="425"/>
    </location>
</feature>
<name>A0A225DBB9_9BACT</name>
<evidence type="ECO:0000256" key="1">
    <source>
        <dbReference type="SAM" id="Coils"/>
    </source>
</evidence>
<dbReference type="RefSeq" id="WP_088258546.1">
    <property type="nucleotide sequence ID" value="NZ_NIDE01000015.1"/>
</dbReference>